<name>A0ABY8S209_9GAMM</name>
<organism evidence="2 3">
    <name type="scientific">Acinetobacter corruptisaponis</name>
    <dbReference type="NCBI Taxonomy" id="3045147"/>
    <lineage>
        <taxon>Bacteria</taxon>
        <taxon>Pseudomonadati</taxon>
        <taxon>Pseudomonadota</taxon>
        <taxon>Gammaproteobacteria</taxon>
        <taxon>Moraxellales</taxon>
        <taxon>Moraxellaceae</taxon>
        <taxon>Acinetobacter</taxon>
    </lineage>
</organism>
<feature type="signal peptide" evidence="1">
    <location>
        <begin position="1"/>
        <end position="23"/>
    </location>
</feature>
<evidence type="ECO:0000256" key="1">
    <source>
        <dbReference type="SAM" id="SignalP"/>
    </source>
</evidence>
<dbReference type="Proteomes" id="UP001229836">
    <property type="component" value="Chromosome"/>
</dbReference>
<accession>A0ABY8S209</accession>
<dbReference type="PROSITE" id="PS51257">
    <property type="entry name" value="PROKAR_LIPOPROTEIN"/>
    <property type="match status" value="1"/>
</dbReference>
<keyword evidence="3" id="KW-1185">Reference proteome</keyword>
<gene>
    <name evidence="2" type="ORF">QLH32_17265</name>
</gene>
<reference evidence="2 3" key="1">
    <citation type="submission" date="2023-05" db="EMBL/GenBank/DDBJ databases">
        <title>The complete genome of Acinetobacter sp. nov KCTC 92772.</title>
        <authorList>
            <person name="Zhou G."/>
        </authorList>
    </citation>
    <scope>NUCLEOTIDE SEQUENCE [LARGE SCALE GENOMIC DNA]</scope>
    <source>
        <strain evidence="2 3">KCTC 92772</strain>
    </source>
</reference>
<sequence length="351" mass="37045">MNKTTLKRTAICSALLSAVVMVAGCNDDDNSSSNNSGQQQTTTEKLTGTAATGAALAGANIEVVNKNGTTKSVVAGTDGKFSIDVEKGAPYLLKATKGTGESQITLYSYASAAGNVNVTQLTTQAILAANKADETRDYNSLAEIYTNWAKLAKDSTTNEMNAAINQAAKEVVANLKTVFDANVDTTKGYPDIFKTAFTANSMGLDKVLDQVKINGLNTKCTGIGSTYNCNVQYVVNGQPFAWNYSVDTTGLKLVVDLNSNNNPNIPSGNYNLKTTTTVMGVATVVNIQNIPKPDNNDQFCASDDVMKALKEQGQFTINSCSFNGTVGNINATIASPVGSISYSIKYEYSPA</sequence>
<evidence type="ECO:0000313" key="2">
    <source>
        <dbReference type="EMBL" id="WHP05728.1"/>
    </source>
</evidence>
<feature type="chain" id="PRO_5047195231" evidence="1">
    <location>
        <begin position="24"/>
        <end position="351"/>
    </location>
</feature>
<proteinExistence type="predicted"/>
<dbReference type="EMBL" id="CP125669">
    <property type="protein sequence ID" value="WHP05728.1"/>
    <property type="molecule type" value="Genomic_DNA"/>
</dbReference>
<protein>
    <submittedName>
        <fullName evidence="2">Carboxypeptidase regulatory-like domain-containing protein</fullName>
    </submittedName>
</protein>
<keyword evidence="1" id="KW-0732">Signal</keyword>
<dbReference type="RefSeq" id="WP_283267259.1">
    <property type="nucleotide sequence ID" value="NZ_CP125669.1"/>
</dbReference>
<evidence type="ECO:0000313" key="3">
    <source>
        <dbReference type="Proteomes" id="UP001229836"/>
    </source>
</evidence>